<comment type="caution">
    <text evidence="2">The sequence shown here is derived from an EMBL/GenBank/DDBJ whole genome shotgun (WGS) entry which is preliminary data.</text>
</comment>
<dbReference type="Proteomes" id="UP000789901">
    <property type="component" value="Unassembled WGS sequence"/>
</dbReference>
<feature type="region of interest" description="Disordered" evidence="1">
    <location>
        <begin position="1"/>
        <end position="21"/>
    </location>
</feature>
<keyword evidence="3" id="KW-1185">Reference proteome</keyword>
<feature type="compositionally biased region" description="Polar residues" evidence="1">
    <location>
        <begin position="7"/>
        <end position="18"/>
    </location>
</feature>
<organism evidence="2 3">
    <name type="scientific">Gigaspora margarita</name>
    <dbReference type="NCBI Taxonomy" id="4874"/>
    <lineage>
        <taxon>Eukaryota</taxon>
        <taxon>Fungi</taxon>
        <taxon>Fungi incertae sedis</taxon>
        <taxon>Mucoromycota</taxon>
        <taxon>Glomeromycotina</taxon>
        <taxon>Glomeromycetes</taxon>
        <taxon>Diversisporales</taxon>
        <taxon>Gigasporaceae</taxon>
        <taxon>Gigaspora</taxon>
    </lineage>
</organism>
<evidence type="ECO:0000256" key="1">
    <source>
        <dbReference type="SAM" id="MobiDB-lite"/>
    </source>
</evidence>
<protein>
    <submittedName>
        <fullName evidence="2">2026_t:CDS:1</fullName>
    </submittedName>
</protein>
<sequence>MLHSESSKIQLDSDNSPLQERRQNNLCPNLINDDFDQYTPIFGDTIESIKEGHKFLTVEKKIEEGISLGSRASKTSLKKWVRVRMLEVLNVDTDKSEDRIFKALLHINFILINGISSKEELASWRST</sequence>
<dbReference type="EMBL" id="CAJVQB010000003">
    <property type="protein sequence ID" value="CAG8456298.1"/>
    <property type="molecule type" value="Genomic_DNA"/>
</dbReference>
<reference evidence="2 3" key="1">
    <citation type="submission" date="2021-06" db="EMBL/GenBank/DDBJ databases">
        <authorList>
            <person name="Kallberg Y."/>
            <person name="Tangrot J."/>
            <person name="Rosling A."/>
        </authorList>
    </citation>
    <scope>NUCLEOTIDE SEQUENCE [LARGE SCALE GENOMIC DNA]</scope>
    <source>
        <strain evidence="2 3">120-4 pot B 10/14</strain>
    </source>
</reference>
<accession>A0ABM8VVL2</accession>
<evidence type="ECO:0000313" key="3">
    <source>
        <dbReference type="Proteomes" id="UP000789901"/>
    </source>
</evidence>
<name>A0ABM8VVL2_GIGMA</name>
<evidence type="ECO:0000313" key="2">
    <source>
        <dbReference type="EMBL" id="CAG8456298.1"/>
    </source>
</evidence>
<gene>
    <name evidence="2" type="ORF">GMARGA_LOCUS72</name>
</gene>
<proteinExistence type="predicted"/>